<gene>
    <name evidence="1" type="ORF">SAMN05444141_10724</name>
</gene>
<sequence>MLQRQNKCFKHCWLYPMIGAVALGSAGSSVEATTLREALEDTLRFNQTLSLTSWKTASKQQKTEVLQETVDAYAALYLATQQTHVYLRSLRDLNEITAVLDRHSESKTTQVLERVEALEAQRSSISDTLKALQQNELLFAQTAFTHYTGSRSFNLQPVVTSSLLNGSGSPTDVQAESKSLSKAIKTYKQLQIGVTRQRRNYEAALAQTEVNSEHVPAYLTALTKLQNTELQLIAAEAELIRLHFADKAQRSTLLLHLGLSERLLEKTRNRELRRIATQQIN</sequence>
<keyword evidence="2" id="KW-1185">Reference proteome</keyword>
<proteinExistence type="predicted"/>
<dbReference type="EMBL" id="FPBD01000007">
    <property type="protein sequence ID" value="SFU04422.1"/>
    <property type="molecule type" value="Genomic_DNA"/>
</dbReference>
<protein>
    <submittedName>
        <fullName evidence="1">Uncharacterized protein</fullName>
    </submittedName>
</protein>
<accession>A0A1I7CYB5</accession>
<dbReference type="Proteomes" id="UP000183371">
    <property type="component" value="Unassembled WGS sequence"/>
</dbReference>
<organism evidence="1 2">
    <name type="scientific">Pseudovibrio denitrificans</name>
    <dbReference type="NCBI Taxonomy" id="258256"/>
    <lineage>
        <taxon>Bacteria</taxon>
        <taxon>Pseudomonadati</taxon>
        <taxon>Pseudomonadota</taxon>
        <taxon>Alphaproteobacteria</taxon>
        <taxon>Hyphomicrobiales</taxon>
        <taxon>Stappiaceae</taxon>
        <taxon>Pseudovibrio</taxon>
    </lineage>
</organism>
<dbReference type="AlphaFoldDB" id="A0A1I7CYB5"/>
<evidence type="ECO:0000313" key="1">
    <source>
        <dbReference type="EMBL" id="SFU04422.1"/>
    </source>
</evidence>
<reference evidence="2" key="1">
    <citation type="submission" date="2016-10" db="EMBL/GenBank/DDBJ databases">
        <authorList>
            <person name="Varghese N."/>
            <person name="Submissions S."/>
        </authorList>
    </citation>
    <scope>NUCLEOTIDE SEQUENCE [LARGE SCALE GENOMIC DNA]</scope>
    <source>
        <strain evidence="2">DSM 17465</strain>
    </source>
</reference>
<evidence type="ECO:0000313" key="2">
    <source>
        <dbReference type="Proteomes" id="UP000183371"/>
    </source>
</evidence>
<name>A0A1I7CYB5_9HYPH</name>
<dbReference type="RefSeq" id="WP_054784045.1">
    <property type="nucleotide sequence ID" value="NZ_FPBD01000007.1"/>
</dbReference>